<dbReference type="EMBL" id="CP159218">
    <property type="protein sequence ID" value="XCG64986.1"/>
    <property type="molecule type" value="Genomic_DNA"/>
</dbReference>
<dbReference type="RefSeq" id="WP_353650597.1">
    <property type="nucleotide sequence ID" value="NZ_CP159218.1"/>
</dbReference>
<proteinExistence type="predicted"/>
<organism evidence="2">
    <name type="scientific">Nakamurella sp. A5-74</name>
    <dbReference type="NCBI Taxonomy" id="3158264"/>
    <lineage>
        <taxon>Bacteria</taxon>
        <taxon>Bacillati</taxon>
        <taxon>Actinomycetota</taxon>
        <taxon>Actinomycetes</taxon>
        <taxon>Nakamurellales</taxon>
        <taxon>Nakamurellaceae</taxon>
        <taxon>Nakamurella</taxon>
    </lineage>
</organism>
<gene>
    <name evidence="2" type="ORF">ABLG96_06700</name>
</gene>
<sequence>MSDDGRAPDQDAPQGSANQDGPRSAAGAFSGSPAGELIDELLQDPVTGGGTGTTASEVLTAALRAVNETADVLDAGEGWRGIAAVALLLGEAAPRLLDGAPRSDELRRYLARWDTELTPARRTLCSAVLRRLGLQAENEWFAAVTRQAGEGGPAALLTPLEGILADS</sequence>
<feature type="compositionally biased region" description="Low complexity" evidence="1">
    <location>
        <begin position="21"/>
        <end position="34"/>
    </location>
</feature>
<dbReference type="AlphaFoldDB" id="A0AAU8DUN8"/>
<evidence type="ECO:0000256" key="1">
    <source>
        <dbReference type="SAM" id="MobiDB-lite"/>
    </source>
</evidence>
<name>A0AAU8DUN8_9ACTN</name>
<reference evidence="2" key="1">
    <citation type="submission" date="2024-05" db="EMBL/GenBank/DDBJ databases">
        <authorList>
            <person name="Cai S.Y."/>
            <person name="Jin L.M."/>
            <person name="Li H.R."/>
        </authorList>
    </citation>
    <scope>NUCLEOTIDE SEQUENCE</scope>
    <source>
        <strain evidence="2">A5-74</strain>
    </source>
</reference>
<evidence type="ECO:0000313" key="2">
    <source>
        <dbReference type="EMBL" id="XCG64986.1"/>
    </source>
</evidence>
<accession>A0AAU8DUN8</accession>
<protein>
    <submittedName>
        <fullName evidence="2">Uncharacterized protein</fullName>
    </submittedName>
</protein>
<feature type="region of interest" description="Disordered" evidence="1">
    <location>
        <begin position="1"/>
        <end position="34"/>
    </location>
</feature>